<evidence type="ECO:0008006" key="5">
    <source>
        <dbReference type="Google" id="ProtNLM"/>
    </source>
</evidence>
<dbReference type="KEGG" id="mis:MICPUN_57049"/>
<keyword evidence="2" id="KW-0472">Membrane</keyword>
<dbReference type="GeneID" id="8242182"/>
<gene>
    <name evidence="3" type="ORF">MICPUN_57049</name>
</gene>
<feature type="region of interest" description="Disordered" evidence="1">
    <location>
        <begin position="1"/>
        <end position="21"/>
    </location>
</feature>
<protein>
    <recommendedName>
        <fullName evidence="5">Transmembrane protein</fullName>
    </recommendedName>
</protein>
<reference evidence="3 4" key="1">
    <citation type="journal article" date="2009" name="Science">
        <title>Green evolution and dynamic adaptations revealed by genomes of the marine picoeukaryotes Micromonas.</title>
        <authorList>
            <person name="Worden A.Z."/>
            <person name="Lee J.H."/>
            <person name="Mock T."/>
            <person name="Rouze P."/>
            <person name="Simmons M.P."/>
            <person name="Aerts A.L."/>
            <person name="Allen A.E."/>
            <person name="Cuvelier M.L."/>
            <person name="Derelle E."/>
            <person name="Everett M.V."/>
            <person name="Foulon E."/>
            <person name="Grimwood J."/>
            <person name="Gundlach H."/>
            <person name="Henrissat B."/>
            <person name="Napoli C."/>
            <person name="McDonald S.M."/>
            <person name="Parker M.S."/>
            <person name="Rombauts S."/>
            <person name="Salamov A."/>
            <person name="Von Dassow P."/>
            <person name="Badger J.H."/>
            <person name="Coutinho P.M."/>
            <person name="Demir E."/>
            <person name="Dubchak I."/>
            <person name="Gentemann C."/>
            <person name="Eikrem W."/>
            <person name="Gready J.E."/>
            <person name="John U."/>
            <person name="Lanier W."/>
            <person name="Lindquist E.A."/>
            <person name="Lucas S."/>
            <person name="Mayer K.F."/>
            <person name="Moreau H."/>
            <person name="Not F."/>
            <person name="Otillar R."/>
            <person name="Panaud O."/>
            <person name="Pangilinan J."/>
            <person name="Paulsen I."/>
            <person name="Piegu B."/>
            <person name="Poliakov A."/>
            <person name="Robbens S."/>
            <person name="Schmutz J."/>
            <person name="Toulza E."/>
            <person name="Wyss T."/>
            <person name="Zelensky A."/>
            <person name="Zhou K."/>
            <person name="Armbrust E.V."/>
            <person name="Bhattacharya D."/>
            <person name="Goodenough U.W."/>
            <person name="Van de Peer Y."/>
            <person name="Grigoriev I.V."/>
        </authorList>
    </citation>
    <scope>NUCLEOTIDE SEQUENCE [LARGE SCALE GENOMIC DNA]</scope>
    <source>
        <strain evidence="4">RCC299 / NOUM17</strain>
    </source>
</reference>
<dbReference type="RefSeq" id="XP_002500569.1">
    <property type="nucleotide sequence ID" value="XM_002500523.1"/>
</dbReference>
<dbReference type="AlphaFoldDB" id="C1E1Z2"/>
<feature type="transmembrane region" description="Helical" evidence="2">
    <location>
        <begin position="158"/>
        <end position="186"/>
    </location>
</feature>
<keyword evidence="2" id="KW-0812">Transmembrane</keyword>
<dbReference type="InParanoid" id="C1E1Z2"/>
<feature type="compositionally biased region" description="Basic and acidic residues" evidence="1">
    <location>
        <begin position="11"/>
        <end position="21"/>
    </location>
</feature>
<feature type="compositionally biased region" description="Polar residues" evidence="1">
    <location>
        <begin position="1"/>
        <end position="10"/>
    </location>
</feature>
<proteinExistence type="predicted"/>
<keyword evidence="4" id="KW-1185">Reference proteome</keyword>
<feature type="transmembrane region" description="Helical" evidence="2">
    <location>
        <begin position="42"/>
        <end position="60"/>
    </location>
</feature>
<evidence type="ECO:0000313" key="4">
    <source>
        <dbReference type="Proteomes" id="UP000002009"/>
    </source>
</evidence>
<organism evidence="3 4">
    <name type="scientific">Micromonas commoda (strain RCC299 / NOUM17 / CCMP2709)</name>
    <name type="common">Picoplanktonic green alga</name>
    <dbReference type="NCBI Taxonomy" id="296587"/>
    <lineage>
        <taxon>Eukaryota</taxon>
        <taxon>Viridiplantae</taxon>
        <taxon>Chlorophyta</taxon>
        <taxon>Mamiellophyceae</taxon>
        <taxon>Mamiellales</taxon>
        <taxon>Mamiellaceae</taxon>
        <taxon>Micromonas</taxon>
    </lineage>
</organism>
<name>C1E1Z2_MICCC</name>
<dbReference type="EMBL" id="CP001324">
    <property type="protein sequence ID" value="ACO61827.1"/>
    <property type="molecule type" value="Genomic_DNA"/>
</dbReference>
<feature type="transmembrane region" description="Helical" evidence="2">
    <location>
        <begin position="116"/>
        <end position="137"/>
    </location>
</feature>
<feature type="transmembrane region" description="Helical" evidence="2">
    <location>
        <begin position="233"/>
        <end position="254"/>
    </location>
</feature>
<sequence>MDSSTSLTRTETPKSKPDVKKEVIPPKVQHSFEDIEGLINNLLMLNTFTLGFSISFLAAFENEALLAMDQRYFNVFTGAFKGSADDSGKLMIKSFGEQHIGEDYSLSPSGTILVRGMRSTTCLTFSLIVGLASYVSMCLSDAREDQKFFIKWYSWFKWIILSGYCLYVAGFTLFYLMVAASAYALFPMYCGAKRGFLSNSVWLDTKVDFDASGAPQEGCFIKGMKDPVGDTTLILNIMMPAILLFCGIVTYAMHYKTKVIKSGRVGADGTLYGRWK</sequence>
<accession>C1E1Z2</accession>
<evidence type="ECO:0000313" key="3">
    <source>
        <dbReference type="EMBL" id="ACO61827.1"/>
    </source>
</evidence>
<dbReference type="Proteomes" id="UP000002009">
    <property type="component" value="Chromosome 3"/>
</dbReference>
<evidence type="ECO:0000256" key="1">
    <source>
        <dbReference type="SAM" id="MobiDB-lite"/>
    </source>
</evidence>
<keyword evidence="2" id="KW-1133">Transmembrane helix</keyword>
<evidence type="ECO:0000256" key="2">
    <source>
        <dbReference type="SAM" id="Phobius"/>
    </source>
</evidence>